<dbReference type="STRING" id="706434.HMPREF9429_01400"/>
<protein>
    <recommendedName>
        <fullName evidence="6">DUF1232 domain-containing protein</fullName>
    </recommendedName>
</protein>
<keyword evidence="4 5" id="KW-0472">Membrane</keyword>
<evidence type="ECO:0000256" key="2">
    <source>
        <dbReference type="ARBA" id="ARBA00022692"/>
    </source>
</evidence>
<evidence type="ECO:0000313" key="7">
    <source>
        <dbReference type="EMBL" id="EFQ03726.1"/>
    </source>
</evidence>
<name>E2ZD60_9FIRM</name>
<dbReference type="Proteomes" id="UP000003195">
    <property type="component" value="Unassembled WGS sequence"/>
</dbReference>
<dbReference type="EMBL" id="AECS01000038">
    <property type="protein sequence ID" value="EFQ03726.1"/>
    <property type="molecule type" value="Genomic_DNA"/>
</dbReference>
<keyword evidence="8" id="KW-1185">Reference proteome</keyword>
<comment type="subcellular location">
    <subcellularLocation>
        <location evidence="1">Endomembrane system</location>
        <topology evidence="1">Multi-pass membrane protein</topology>
    </subcellularLocation>
</comment>
<evidence type="ECO:0000256" key="4">
    <source>
        <dbReference type="ARBA" id="ARBA00023136"/>
    </source>
</evidence>
<feature type="transmembrane region" description="Helical" evidence="5">
    <location>
        <begin position="49"/>
        <end position="68"/>
    </location>
</feature>
<dbReference type="RefSeq" id="WP_006942584.1">
    <property type="nucleotide sequence ID" value="NZ_GL538208.1"/>
</dbReference>
<evidence type="ECO:0000313" key="8">
    <source>
        <dbReference type="Proteomes" id="UP000003195"/>
    </source>
</evidence>
<reference evidence="7 8" key="1">
    <citation type="submission" date="2010-08" db="EMBL/GenBank/DDBJ databases">
        <authorList>
            <person name="Weinstock G."/>
            <person name="Sodergren E."/>
            <person name="Clifton S."/>
            <person name="Fulton L."/>
            <person name="Fulton B."/>
            <person name="Courtney L."/>
            <person name="Fronick C."/>
            <person name="Harrison M."/>
            <person name="Strong C."/>
            <person name="Farmer C."/>
            <person name="Delahaunty K."/>
            <person name="Markovic C."/>
            <person name="Hall O."/>
            <person name="Minx P."/>
            <person name="Tomlinson C."/>
            <person name="Mitreva M."/>
            <person name="Hou S."/>
            <person name="Chen J."/>
            <person name="Wollam A."/>
            <person name="Pepin K.H."/>
            <person name="Johnson M."/>
            <person name="Bhonagiri V."/>
            <person name="Zhang X."/>
            <person name="Suruliraj S."/>
            <person name="Warren W."/>
            <person name="Chinwalla A."/>
            <person name="Mardis E.R."/>
            <person name="Wilson R.K."/>
        </authorList>
    </citation>
    <scope>NUCLEOTIDE SEQUENCE [LARGE SCALE GENOMIC DNA]</scope>
    <source>
        <strain evidence="7 8">F0359</strain>
    </source>
</reference>
<evidence type="ECO:0000256" key="5">
    <source>
        <dbReference type="SAM" id="Phobius"/>
    </source>
</evidence>
<feature type="transmembrane region" description="Helical" evidence="5">
    <location>
        <begin position="74"/>
        <end position="95"/>
    </location>
</feature>
<dbReference type="HOGENOM" id="CLU_133088_0_1_9"/>
<proteinExistence type="predicted"/>
<dbReference type="OrthoDB" id="9793277at2"/>
<evidence type="ECO:0000256" key="3">
    <source>
        <dbReference type="ARBA" id="ARBA00022989"/>
    </source>
</evidence>
<organism evidence="7 8">
    <name type="scientific">Megasphaera micronuciformis F0359</name>
    <dbReference type="NCBI Taxonomy" id="706434"/>
    <lineage>
        <taxon>Bacteria</taxon>
        <taxon>Bacillati</taxon>
        <taxon>Bacillota</taxon>
        <taxon>Negativicutes</taxon>
        <taxon>Veillonellales</taxon>
        <taxon>Veillonellaceae</taxon>
        <taxon>Megasphaera</taxon>
    </lineage>
</organism>
<feature type="domain" description="DUF1232" evidence="6">
    <location>
        <begin position="51"/>
        <end position="85"/>
    </location>
</feature>
<dbReference type="GO" id="GO:0012505">
    <property type="term" value="C:endomembrane system"/>
    <property type="evidence" value="ECO:0007669"/>
    <property type="project" value="UniProtKB-SubCell"/>
</dbReference>
<gene>
    <name evidence="7" type="ORF">HMPREF9429_01400</name>
</gene>
<dbReference type="AlphaFoldDB" id="E2ZD60"/>
<evidence type="ECO:0000259" key="6">
    <source>
        <dbReference type="Pfam" id="PF06803"/>
    </source>
</evidence>
<dbReference type="Pfam" id="PF06803">
    <property type="entry name" value="DUF1232"/>
    <property type="match status" value="1"/>
</dbReference>
<dbReference type="eggNOG" id="COG3339">
    <property type="taxonomic scope" value="Bacteria"/>
</dbReference>
<dbReference type="InterPro" id="IPR010652">
    <property type="entry name" value="DUF1232"/>
</dbReference>
<keyword evidence="3 5" id="KW-1133">Transmembrane helix</keyword>
<accession>E2ZD60</accession>
<comment type="caution">
    <text evidence="7">The sequence shown here is derived from an EMBL/GenBank/DDBJ whole genome shotgun (WGS) entry which is preliminary data.</text>
</comment>
<sequence>MIKWLTFFARFYSPLKFIAFIKVAGKKIKFLPRLMMIYYCIKDPDTPKFVRLVLMGAIGYTIMPLDIIPDMIPGIGWLDDAAVIGAALTFAGTYVKPEHKEKVRKLFPMAKLG</sequence>
<keyword evidence="2 5" id="KW-0812">Transmembrane</keyword>
<evidence type="ECO:0000256" key="1">
    <source>
        <dbReference type="ARBA" id="ARBA00004127"/>
    </source>
</evidence>